<feature type="region of interest" description="Disordered" evidence="18">
    <location>
        <begin position="1"/>
        <end position="33"/>
    </location>
</feature>
<dbReference type="InterPro" id="IPR006638">
    <property type="entry name" value="Elp3/MiaA/NifB-like_rSAM"/>
</dbReference>
<dbReference type="Pfam" id="PF19288">
    <property type="entry name" value="CofH_C"/>
    <property type="match status" value="1"/>
</dbReference>
<keyword evidence="12" id="KW-0479">Metal-binding</keyword>
<evidence type="ECO:0000259" key="19">
    <source>
        <dbReference type="PROSITE" id="PS51918"/>
    </source>
</evidence>
<evidence type="ECO:0000256" key="3">
    <source>
        <dbReference type="ARBA" id="ARBA00004712"/>
    </source>
</evidence>
<keyword evidence="15" id="KW-0456">Lyase</keyword>
<dbReference type="InterPro" id="IPR019939">
    <property type="entry name" value="CofG_family"/>
</dbReference>
<dbReference type="InterPro" id="IPR013785">
    <property type="entry name" value="Aldolase_TIM"/>
</dbReference>
<feature type="domain" description="Radical SAM core" evidence="19">
    <location>
        <begin position="86"/>
        <end position="332"/>
    </location>
</feature>
<feature type="compositionally biased region" description="Basic and acidic residues" evidence="18">
    <location>
        <begin position="439"/>
        <end position="458"/>
    </location>
</feature>
<dbReference type="InterPro" id="IPR045567">
    <property type="entry name" value="CofH/MnqC-like_C"/>
</dbReference>
<dbReference type="SFLD" id="SFLDF00294">
    <property type="entry name" value="7_8-didemethyl-8-hydroxy-5-dea"/>
    <property type="match status" value="1"/>
</dbReference>
<dbReference type="SFLD" id="SFLDG01389">
    <property type="entry name" value="menaquinone_synthsis_involved"/>
    <property type="match status" value="1"/>
</dbReference>
<keyword evidence="11" id="KW-0949">S-adenosyl-L-methionine</keyword>
<dbReference type="EC" id="2.5.1.147" evidence="7"/>
<comment type="pathway">
    <text evidence="3">Cofactor biosynthesis; coenzyme F0 biosynthesis.</text>
</comment>
<evidence type="ECO:0000256" key="17">
    <source>
        <dbReference type="ARBA" id="ARBA00048974"/>
    </source>
</evidence>
<keyword evidence="9" id="KW-0004">4Fe-4S</keyword>
<dbReference type="SFLD" id="SFLDG01388">
    <property type="entry name" value="7_8-didemethyl-8-hydroxy-5-dea"/>
    <property type="match status" value="2"/>
</dbReference>
<dbReference type="UniPathway" id="UPA00072"/>
<comment type="catalytic activity">
    <reaction evidence="16">
        <text>5-amino-6-(D-ribitylamino)uracil + L-tyrosine + S-adenosyl-L-methionine = 5-amino-5-(4-hydroxybenzyl)-6-(D-ribitylimino)-5,6-dihydrouracil + 2-iminoacetate + 5'-deoxyadenosine + L-methionine + H(+)</text>
        <dbReference type="Rhea" id="RHEA:55200"/>
        <dbReference type="ChEBI" id="CHEBI:15378"/>
        <dbReference type="ChEBI" id="CHEBI:15934"/>
        <dbReference type="ChEBI" id="CHEBI:17319"/>
        <dbReference type="ChEBI" id="CHEBI:57844"/>
        <dbReference type="ChEBI" id="CHEBI:58315"/>
        <dbReference type="ChEBI" id="CHEBI:59789"/>
        <dbReference type="ChEBI" id="CHEBI:77846"/>
        <dbReference type="ChEBI" id="CHEBI:85936"/>
        <dbReference type="EC" id="2.5.1.147"/>
    </reaction>
</comment>
<dbReference type="InterPro" id="IPR020050">
    <property type="entry name" value="FO_synthase_su2"/>
</dbReference>
<dbReference type="Gene3D" id="3.20.20.70">
    <property type="entry name" value="Aldolase class I"/>
    <property type="match status" value="2"/>
</dbReference>
<feature type="domain" description="Radical SAM core" evidence="19">
    <location>
        <begin position="558"/>
        <end position="795"/>
    </location>
</feature>
<dbReference type="SFLD" id="SFLDG01064">
    <property type="entry name" value="F420__menaquinone_cofactor_bio"/>
    <property type="match status" value="3"/>
</dbReference>
<evidence type="ECO:0000256" key="8">
    <source>
        <dbReference type="ARBA" id="ARBA00022220"/>
    </source>
</evidence>
<protein>
    <recommendedName>
        <fullName evidence="8">FO synthase</fullName>
        <ecNumber evidence="7">2.5.1.147</ecNumber>
        <ecNumber evidence="6">4.3.1.32</ecNumber>
    </recommendedName>
</protein>
<gene>
    <name evidence="20" type="ORF">g.12118</name>
</gene>
<organism evidence="20">
    <name type="scientific">Auxenochlorella protothecoides</name>
    <name type="common">Green microalga</name>
    <name type="synonym">Chlorella protothecoides</name>
    <dbReference type="NCBI Taxonomy" id="3075"/>
    <lineage>
        <taxon>Eukaryota</taxon>
        <taxon>Viridiplantae</taxon>
        <taxon>Chlorophyta</taxon>
        <taxon>core chlorophytes</taxon>
        <taxon>Trebouxiophyceae</taxon>
        <taxon>Chlorellales</taxon>
        <taxon>Chlorellaceae</taxon>
        <taxon>Auxenochlorella</taxon>
    </lineage>
</organism>
<comment type="function">
    <text evidence="2">Catalyzes the radical-mediated synthesis of 7,8-didemethyl-8-hydroxy-5-deazariboflavin (FO) from 5-amino-6-(D-ribitylamino)uracil and L-tyrosine.</text>
</comment>
<feature type="compositionally biased region" description="Basic residues" evidence="18">
    <location>
        <begin position="16"/>
        <end position="28"/>
    </location>
</feature>
<evidence type="ECO:0000256" key="12">
    <source>
        <dbReference type="ARBA" id="ARBA00022723"/>
    </source>
</evidence>
<comment type="similarity">
    <text evidence="4">In the C-terminal section; belongs to the radical SAM superfamily. CofH family.</text>
</comment>
<dbReference type="InterPro" id="IPR058240">
    <property type="entry name" value="rSAM_sf"/>
</dbReference>
<dbReference type="SMART" id="SM00729">
    <property type="entry name" value="Elp3"/>
    <property type="match status" value="2"/>
</dbReference>
<dbReference type="NCBIfam" id="NF004884">
    <property type="entry name" value="PRK06245.1"/>
    <property type="match status" value="1"/>
</dbReference>
<evidence type="ECO:0000256" key="18">
    <source>
        <dbReference type="SAM" id="MobiDB-lite"/>
    </source>
</evidence>
<dbReference type="PROSITE" id="PS51918">
    <property type="entry name" value="RADICAL_SAM"/>
    <property type="match status" value="2"/>
</dbReference>
<accession>A0A1D2A6Z7</accession>
<evidence type="ECO:0000256" key="9">
    <source>
        <dbReference type="ARBA" id="ARBA00022485"/>
    </source>
</evidence>
<dbReference type="EMBL" id="GDKF01003781">
    <property type="protein sequence ID" value="JAT74841.1"/>
    <property type="molecule type" value="Transcribed_RNA"/>
</dbReference>
<comment type="similarity">
    <text evidence="5">In the N-terminal section; belongs to the radical SAM superfamily. CofG family.</text>
</comment>
<reference evidence="20" key="1">
    <citation type="submission" date="2015-08" db="EMBL/GenBank/DDBJ databases">
        <authorList>
            <person name="Babu N.S."/>
            <person name="Beckwith C.J."/>
            <person name="Beseler K.G."/>
            <person name="Brison A."/>
            <person name="Carone J.V."/>
            <person name="Caskin T.P."/>
            <person name="Diamond M."/>
            <person name="Durham M.E."/>
            <person name="Foxe J.M."/>
            <person name="Go M."/>
            <person name="Henderson B.A."/>
            <person name="Jones I.B."/>
            <person name="McGettigan J.A."/>
            <person name="Micheletti S.J."/>
            <person name="Nasrallah M.E."/>
            <person name="Ortiz D."/>
            <person name="Piller C.R."/>
            <person name="Privatt S.R."/>
            <person name="Schneider S.L."/>
            <person name="Sharp S."/>
            <person name="Smith T.C."/>
            <person name="Stanton J.D."/>
            <person name="Ullery H.E."/>
            <person name="Wilson R.J."/>
            <person name="Serrano M.G."/>
            <person name="Buck G."/>
            <person name="Lee V."/>
            <person name="Wang Y."/>
            <person name="Carvalho R."/>
            <person name="Voegtly L."/>
            <person name="Shi R."/>
            <person name="Duckworth R."/>
            <person name="Johnson A."/>
            <person name="Loviza R."/>
            <person name="Walstead R."/>
            <person name="Shah Z."/>
            <person name="Kiflezghi M."/>
            <person name="Wade K."/>
            <person name="Ball S.L."/>
            <person name="Bradley K.W."/>
            <person name="Asai D.J."/>
            <person name="Bowman C.A."/>
            <person name="Russell D.A."/>
            <person name="Pope W.H."/>
            <person name="Jacobs-Sera D."/>
            <person name="Hendrix R.W."/>
            <person name="Hatfull G.F."/>
        </authorList>
    </citation>
    <scope>NUCLEOTIDE SEQUENCE</scope>
</reference>
<evidence type="ECO:0000256" key="10">
    <source>
        <dbReference type="ARBA" id="ARBA00022679"/>
    </source>
</evidence>
<dbReference type="EC" id="4.3.1.32" evidence="6"/>
<feature type="region of interest" description="Disordered" evidence="18">
    <location>
        <begin position="428"/>
        <end position="480"/>
    </location>
</feature>
<dbReference type="InterPro" id="IPR007197">
    <property type="entry name" value="rSAM"/>
</dbReference>
<evidence type="ECO:0000256" key="1">
    <source>
        <dbReference type="ARBA" id="ARBA00001966"/>
    </source>
</evidence>
<keyword evidence="10" id="KW-0808">Transferase</keyword>
<dbReference type="GO" id="GO:0044689">
    <property type="term" value="F:7,8-didemethyl-8-hydroxy-5-deazariboflavin synthase activity"/>
    <property type="evidence" value="ECO:0007669"/>
    <property type="project" value="UniProtKB-EC"/>
</dbReference>
<dbReference type="Pfam" id="PF04055">
    <property type="entry name" value="Radical_SAM"/>
    <property type="match status" value="1"/>
</dbReference>
<comment type="catalytic activity">
    <reaction evidence="17">
        <text>5-amino-5-(4-hydroxybenzyl)-6-(D-ribitylimino)-5,6-dihydrouracil + S-adenosyl-L-methionine = 7,8-didemethyl-8-hydroxy-5-deazariboflavin + 5'-deoxyadenosine + L-methionine + NH4(+) + H(+)</text>
        <dbReference type="Rhea" id="RHEA:55204"/>
        <dbReference type="ChEBI" id="CHEBI:15378"/>
        <dbReference type="ChEBI" id="CHEBI:17319"/>
        <dbReference type="ChEBI" id="CHEBI:28938"/>
        <dbReference type="ChEBI" id="CHEBI:57844"/>
        <dbReference type="ChEBI" id="CHEBI:59789"/>
        <dbReference type="ChEBI" id="CHEBI:59904"/>
        <dbReference type="ChEBI" id="CHEBI:85936"/>
        <dbReference type="EC" id="4.3.1.32"/>
    </reaction>
</comment>
<dbReference type="CDD" id="cd01335">
    <property type="entry name" value="Radical_SAM"/>
    <property type="match status" value="2"/>
</dbReference>
<dbReference type="InterPro" id="IPR019940">
    <property type="entry name" value="CofH_family"/>
</dbReference>
<dbReference type="GO" id="GO:0141093">
    <property type="term" value="F:5-amino-6-(D-ribitylamino)uracil--L-tyrosine 4-hydroxyphenyl transferase activity"/>
    <property type="evidence" value="ECO:0007669"/>
    <property type="project" value="UniProtKB-EC"/>
</dbReference>
<dbReference type="PANTHER" id="PTHR43076">
    <property type="entry name" value="FO SYNTHASE (COFH)"/>
    <property type="match status" value="1"/>
</dbReference>
<evidence type="ECO:0000256" key="4">
    <source>
        <dbReference type="ARBA" id="ARBA00010051"/>
    </source>
</evidence>
<dbReference type="HAMAP" id="MF_01612">
    <property type="entry name" value="FO_synth_sub2"/>
    <property type="match status" value="1"/>
</dbReference>
<evidence type="ECO:0000256" key="7">
    <source>
        <dbReference type="ARBA" id="ARBA00012289"/>
    </source>
</evidence>
<sequence>MRASHSDRLGGGVSRPLHRSASSRRCRARSPALPRACPSMAATRLMHELEDIDSTEDLMHVLTSTPLATLCEAAALKRDEAHGGVVTFSPKVFLPLTRLCRDSCAYCTFAAPPRPGARCYMTPEEVVGLARAGAAVGCTEALFTLGDRPEARYPEAVCELAELGHASTLSYVTAAAGEVLRATPLLPHVNAGVVAGPALSALRAVSASQGLMLEGTAPALAAPGGPHHDCPDKDPTARLRCIEEAGERGVPFTTGLLLGIGEGRADTVDALRALRALHRRHGHVQELILQPFVPKPGTGMARTPPPDRAYTLWAVAAARLMFEPGMSVQSPPNLAAGGEGEWEALLRAGVNDWGGVSPLTRDWVNPEKAWPHLASLARATAAEGKLLLPRLPVYPSHSTLDQRGRWLDGRRGAGSPLAAVLRASDASGLSRGSSWWPGRDAKDREESMEGVEAGRTDVDDAAPSVQHSNRATHAHVPSPTTRSAAWRVSLCRDGALEAMPRPERASNALTELAVALASGQYAPAEAEVRLLLGARGTDFEAVCAAADNVRRRLHGDEVTYVVNRNINYTNLCAYACGFCAFSKGPSDARGSPYLLTKAEVGRRVAEAWARGASEVCMQGGIHHDFDGNTYLGLLEAAKSAAPNIHVHAFSPLEVWHGASTLDMSLPRYLSALKSAGLGSLPGTAAEVLDAPVRAAICPDKLSTEEWLEVAAAAHDAGLPTTSTIMFGSVEGPESWARHLLRLRSLAARSRLVTEFVPLPFVHMEAPLYRRGQARRGPTLHECTLLHAVSRLVFADGCIPSIQASWVKMGPSEAAGLLRAGCNDMGGVLMNESISRAAGASHGQELGPQAMDDLIRTAGRVPRQRTTLYGVPPRSQVEKAYAATPLMAV</sequence>
<evidence type="ECO:0000256" key="13">
    <source>
        <dbReference type="ARBA" id="ARBA00023004"/>
    </source>
</evidence>
<keyword evidence="13" id="KW-0408">Iron</keyword>
<keyword evidence="14" id="KW-0411">Iron-sulfur</keyword>
<dbReference type="GO" id="GO:0046872">
    <property type="term" value="F:metal ion binding"/>
    <property type="evidence" value="ECO:0007669"/>
    <property type="project" value="UniProtKB-KW"/>
</dbReference>
<dbReference type="InterPro" id="IPR034405">
    <property type="entry name" value="F420"/>
</dbReference>
<dbReference type="GO" id="GO:0051539">
    <property type="term" value="F:4 iron, 4 sulfur cluster binding"/>
    <property type="evidence" value="ECO:0007669"/>
    <property type="project" value="UniProtKB-KW"/>
</dbReference>
<evidence type="ECO:0000256" key="16">
    <source>
        <dbReference type="ARBA" id="ARBA00048468"/>
    </source>
</evidence>
<name>A0A1D2A6Z7_AUXPR</name>
<comment type="cofactor">
    <cofactor evidence="1">
        <name>[4Fe-4S] cluster</name>
        <dbReference type="ChEBI" id="CHEBI:49883"/>
    </cofactor>
</comment>
<evidence type="ECO:0000256" key="14">
    <source>
        <dbReference type="ARBA" id="ARBA00023014"/>
    </source>
</evidence>
<evidence type="ECO:0000256" key="2">
    <source>
        <dbReference type="ARBA" id="ARBA00003692"/>
    </source>
</evidence>
<dbReference type="HAMAP" id="MF_01611">
    <property type="entry name" value="FO_synth_sub1"/>
    <property type="match status" value="1"/>
</dbReference>
<dbReference type="SUPFAM" id="SSF102114">
    <property type="entry name" value="Radical SAM enzymes"/>
    <property type="match status" value="2"/>
</dbReference>
<evidence type="ECO:0000256" key="11">
    <source>
        <dbReference type="ARBA" id="ARBA00022691"/>
    </source>
</evidence>
<dbReference type="NCBIfam" id="TIGR03550">
    <property type="entry name" value="F420_cofG"/>
    <property type="match status" value="1"/>
</dbReference>
<evidence type="ECO:0000256" key="15">
    <source>
        <dbReference type="ARBA" id="ARBA00023239"/>
    </source>
</evidence>
<dbReference type="PANTHER" id="PTHR43076:SF1">
    <property type="entry name" value="LIPOYL SYNTHASE 2"/>
    <property type="match status" value="1"/>
</dbReference>
<dbReference type="NCBIfam" id="TIGR00423">
    <property type="entry name" value="CofH family radical SAM protein"/>
    <property type="match status" value="1"/>
</dbReference>
<evidence type="ECO:0000256" key="5">
    <source>
        <dbReference type="ARBA" id="ARBA00010826"/>
    </source>
</evidence>
<dbReference type="SFLD" id="SFLDS00029">
    <property type="entry name" value="Radical_SAM"/>
    <property type="match status" value="3"/>
</dbReference>
<evidence type="ECO:0000313" key="20">
    <source>
        <dbReference type="EMBL" id="JAT74841.1"/>
    </source>
</evidence>
<proteinExistence type="inferred from homology"/>
<dbReference type="AlphaFoldDB" id="A0A1D2A6Z7"/>
<dbReference type="NCBIfam" id="TIGR03551">
    <property type="entry name" value="F420_cofH"/>
    <property type="match status" value="1"/>
</dbReference>
<evidence type="ECO:0000256" key="6">
    <source>
        <dbReference type="ARBA" id="ARBA00012126"/>
    </source>
</evidence>